<proteinExistence type="predicted"/>
<evidence type="ECO:0000256" key="1">
    <source>
        <dbReference type="SAM" id="MobiDB-lite"/>
    </source>
</evidence>
<accession>A0A2A2M3K6</accession>
<gene>
    <name evidence="2" type="ORF">WR25_19079</name>
</gene>
<sequence>MTEGEVRVALRHRRRSRPPPPSPPSAAPPPPGGGGLTCVEDAGRLPYTARAMLRPHHAPRPHPSRSDATRMETIALDRFA</sequence>
<organism evidence="2 3">
    <name type="scientific">Diploscapter pachys</name>
    <dbReference type="NCBI Taxonomy" id="2018661"/>
    <lineage>
        <taxon>Eukaryota</taxon>
        <taxon>Metazoa</taxon>
        <taxon>Ecdysozoa</taxon>
        <taxon>Nematoda</taxon>
        <taxon>Chromadorea</taxon>
        <taxon>Rhabditida</taxon>
        <taxon>Rhabditina</taxon>
        <taxon>Rhabditomorpha</taxon>
        <taxon>Rhabditoidea</taxon>
        <taxon>Rhabditidae</taxon>
        <taxon>Diploscapter</taxon>
    </lineage>
</organism>
<dbReference type="Proteomes" id="UP000218231">
    <property type="component" value="Unassembled WGS sequence"/>
</dbReference>
<comment type="caution">
    <text evidence="2">The sequence shown here is derived from an EMBL/GenBank/DDBJ whole genome shotgun (WGS) entry which is preliminary data.</text>
</comment>
<feature type="region of interest" description="Disordered" evidence="1">
    <location>
        <begin position="1"/>
        <end position="80"/>
    </location>
</feature>
<dbReference type="AlphaFoldDB" id="A0A2A2M3K6"/>
<feature type="compositionally biased region" description="Pro residues" evidence="1">
    <location>
        <begin position="18"/>
        <end position="32"/>
    </location>
</feature>
<reference evidence="2 3" key="1">
    <citation type="journal article" date="2017" name="Curr. Biol.">
        <title>Genome architecture and evolution of a unichromosomal asexual nematode.</title>
        <authorList>
            <person name="Fradin H."/>
            <person name="Zegar C."/>
            <person name="Gutwein M."/>
            <person name="Lucas J."/>
            <person name="Kovtun M."/>
            <person name="Corcoran D."/>
            <person name="Baugh L.R."/>
            <person name="Kiontke K."/>
            <person name="Gunsalus K."/>
            <person name="Fitch D.H."/>
            <person name="Piano F."/>
        </authorList>
    </citation>
    <scope>NUCLEOTIDE SEQUENCE [LARGE SCALE GENOMIC DNA]</scope>
    <source>
        <strain evidence="2">PF1309</strain>
    </source>
</reference>
<dbReference type="EMBL" id="LIAE01005787">
    <property type="protein sequence ID" value="PAV93040.1"/>
    <property type="molecule type" value="Genomic_DNA"/>
</dbReference>
<protein>
    <submittedName>
        <fullName evidence="2">Uncharacterized protein</fullName>
    </submittedName>
</protein>
<evidence type="ECO:0000313" key="2">
    <source>
        <dbReference type="EMBL" id="PAV93040.1"/>
    </source>
</evidence>
<name>A0A2A2M3K6_9BILA</name>
<evidence type="ECO:0000313" key="3">
    <source>
        <dbReference type="Proteomes" id="UP000218231"/>
    </source>
</evidence>
<feature type="compositionally biased region" description="Basic residues" evidence="1">
    <location>
        <begin position="53"/>
        <end position="63"/>
    </location>
</feature>
<keyword evidence="3" id="KW-1185">Reference proteome</keyword>